<gene>
    <name evidence="1" type="ORF">JG688_00014559</name>
</gene>
<keyword evidence="2" id="KW-1185">Reference proteome</keyword>
<evidence type="ECO:0000313" key="2">
    <source>
        <dbReference type="Proteomes" id="UP000709295"/>
    </source>
</evidence>
<name>A0A8J5IJK4_9STRA</name>
<sequence length="93" mass="10414">AYFGKSTECKADIKAAVTWNKEERKFIVRVTGSSTSLNHRVDRAVYENHPSVRRVEDPVLLAFVDVMQSSGSKPKRIMLFLREKTGTAPVCSA</sequence>
<comment type="caution">
    <text evidence="1">The sequence shown here is derived from an EMBL/GenBank/DDBJ whole genome shotgun (WGS) entry which is preliminary data.</text>
</comment>
<dbReference type="EMBL" id="JAENGY010001404">
    <property type="protein sequence ID" value="KAG6949589.1"/>
    <property type="molecule type" value="Genomic_DNA"/>
</dbReference>
<evidence type="ECO:0000313" key="1">
    <source>
        <dbReference type="EMBL" id="KAG6949589.1"/>
    </source>
</evidence>
<organism evidence="1 2">
    <name type="scientific">Phytophthora aleatoria</name>
    <dbReference type="NCBI Taxonomy" id="2496075"/>
    <lineage>
        <taxon>Eukaryota</taxon>
        <taxon>Sar</taxon>
        <taxon>Stramenopiles</taxon>
        <taxon>Oomycota</taxon>
        <taxon>Peronosporomycetes</taxon>
        <taxon>Peronosporales</taxon>
        <taxon>Peronosporaceae</taxon>
        <taxon>Phytophthora</taxon>
    </lineage>
</organism>
<proteinExistence type="predicted"/>
<accession>A0A8J5IJK4</accession>
<feature type="non-terminal residue" evidence="1">
    <location>
        <position position="1"/>
    </location>
</feature>
<dbReference type="Proteomes" id="UP000709295">
    <property type="component" value="Unassembled WGS sequence"/>
</dbReference>
<dbReference type="AlphaFoldDB" id="A0A8J5IJK4"/>
<protein>
    <submittedName>
        <fullName evidence="1">Uncharacterized protein</fullName>
    </submittedName>
</protein>
<reference evidence="1" key="1">
    <citation type="submission" date="2021-01" db="EMBL/GenBank/DDBJ databases">
        <title>Phytophthora aleatoria, a newly-described species from Pinus radiata is distinct from Phytophthora cactorum isolates based on comparative genomics.</title>
        <authorList>
            <person name="Mcdougal R."/>
            <person name="Panda P."/>
            <person name="Williams N."/>
            <person name="Studholme D.J."/>
        </authorList>
    </citation>
    <scope>NUCLEOTIDE SEQUENCE</scope>
    <source>
        <strain evidence="1">NZFS 4037</strain>
    </source>
</reference>
<feature type="non-terminal residue" evidence="1">
    <location>
        <position position="93"/>
    </location>
</feature>